<comment type="pathway">
    <text evidence="5 8">Amino-acid biosynthesis; L-lysine biosynthesis via DAP pathway; L-lysine from DL-2,6-diaminopimelate: step 1/1.</text>
</comment>
<evidence type="ECO:0000259" key="9">
    <source>
        <dbReference type="Pfam" id="PF02784"/>
    </source>
</evidence>
<dbReference type="InterPro" id="IPR029066">
    <property type="entry name" value="PLP-binding_barrel"/>
</dbReference>
<accession>A0A2S2DUF5</accession>
<dbReference type="CDD" id="cd06828">
    <property type="entry name" value="PLPDE_III_DapDC"/>
    <property type="match status" value="1"/>
</dbReference>
<comment type="similarity">
    <text evidence="5">Belongs to the Orn/Lys/Arg decarboxylase class-II family. LysA subfamily.</text>
</comment>
<dbReference type="Gene3D" id="2.40.37.10">
    <property type="entry name" value="Lyase, Ornithine Decarboxylase, Chain A, domain 1"/>
    <property type="match status" value="1"/>
</dbReference>
<dbReference type="InterPro" id="IPR002986">
    <property type="entry name" value="DAP_deCOOHase_LysA"/>
</dbReference>
<keyword evidence="4 5" id="KW-0456">Lyase</keyword>
<sequence>MAYYSIQGIPLTTLAKQFGTPLYVYNADKIREKISVLRSAFDDISLSIKYACKANTNISVLKLMLAEGVDLDVVSPQELELGLLAGYRGDQITFTPSGVEFAEIEFAVSKGAIVNLDNLSVLEKFGQQYGSSVPCLLRIKPHVFGGGNAKIMTAHPESKFGISIHQKAEILDLVNQYQIKVIGLHQHTGSDIKDGKTFEQAASALFEFAKDFPDLELMDLGGGFKVPYSPEDPGVNMQEIGQIMGNAFLKFCAHYGKELKLWVEPGKFLVSEAGTLLTTATVVKRDPIKTFVGINSGLNHLIRPMMYGSYHYIFNASNEEDAQQDAYRVVGNICETDTFSFDFEGNQNERILNEVKEGDVIAFANAGAYGFTMASHYNSRFLPAEVLVDHSEAKLVRKRDTLEDLVRNQIFCD</sequence>
<dbReference type="KEGG" id="psez:HME7025_01130"/>
<name>A0A2S2DUF5_9BACT</name>
<feature type="binding site" evidence="5">
    <location>
        <position position="223"/>
    </location>
    <ligand>
        <name>pyridoxal 5'-phosphate</name>
        <dbReference type="ChEBI" id="CHEBI:597326"/>
    </ligand>
</feature>
<dbReference type="PRINTS" id="PR01179">
    <property type="entry name" value="ODADCRBXLASE"/>
</dbReference>
<evidence type="ECO:0000256" key="6">
    <source>
        <dbReference type="NCBIfam" id="TIGR01048"/>
    </source>
</evidence>
<dbReference type="OrthoDB" id="9802241at2"/>
<evidence type="ECO:0000256" key="2">
    <source>
        <dbReference type="ARBA" id="ARBA00022793"/>
    </source>
</evidence>
<dbReference type="GO" id="GO:0009089">
    <property type="term" value="P:lysine biosynthetic process via diaminopimelate"/>
    <property type="evidence" value="ECO:0007669"/>
    <property type="project" value="UniProtKB-UniRule"/>
</dbReference>
<dbReference type="InterPro" id="IPR009006">
    <property type="entry name" value="Ala_racemase/Decarboxylase_C"/>
</dbReference>
<dbReference type="Gene3D" id="3.20.20.10">
    <property type="entry name" value="Alanine racemase"/>
    <property type="match status" value="1"/>
</dbReference>
<evidence type="ECO:0000256" key="4">
    <source>
        <dbReference type="ARBA" id="ARBA00023239"/>
    </source>
</evidence>
<dbReference type="InterPro" id="IPR022644">
    <property type="entry name" value="De-COase2_N"/>
</dbReference>
<dbReference type="PRINTS" id="PR01181">
    <property type="entry name" value="DAPDCRBXLASE"/>
</dbReference>
<comment type="caution">
    <text evidence="5">Lacks conserved residue(s) required for the propagation of feature annotation.</text>
</comment>
<evidence type="ECO:0000256" key="7">
    <source>
        <dbReference type="PIRSR" id="PIRSR600183-50"/>
    </source>
</evidence>
<organism evidence="10 11">
    <name type="scientific">Aquirufa nivalisilvae</name>
    <dbReference type="NCBI Taxonomy" id="2516557"/>
    <lineage>
        <taxon>Bacteria</taxon>
        <taxon>Pseudomonadati</taxon>
        <taxon>Bacteroidota</taxon>
        <taxon>Cytophagia</taxon>
        <taxon>Cytophagales</taxon>
        <taxon>Flectobacillaceae</taxon>
        <taxon>Aquirufa</taxon>
    </lineage>
</organism>
<feature type="binding site" evidence="5">
    <location>
        <position position="369"/>
    </location>
    <ligand>
        <name>substrate</name>
    </ligand>
</feature>
<dbReference type="AlphaFoldDB" id="A0A2S2DUF5"/>
<evidence type="ECO:0000256" key="3">
    <source>
        <dbReference type="ARBA" id="ARBA00022898"/>
    </source>
</evidence>
<dbReference type="RefSeq" id="WP_109322702.1">
    <property type="nucleotide sequence ID" value="NZ_CP029346.1"/>
</dbReference>
<dbReference type="PANTHER" id="PTHR43727">
    <property type="entry name" value="DIAMINOPIMELATE DECARBOXYLASE"/>
    <property type="match status" value="1"/>
</dbReference>
<dbReference type="EMBL" id="CP029346">
    <property type="protein sequence ID" value="AWL08993.1"/>
    <property type="molecule type" value="Genomic_DNA"/>
</dbReference>
<comment type="function">
    <text evidence="5">Specifically catalyzes the decarboxylation of meso-diaminopimelate (meso-DAP) to L-lysine.</text>
</comment>
<evidence type="ECO:0000256" key="5">
    <source>
        <dbReference type="HAMAP-Rule" id="MF_02120"/>
    </source>
</evidence>
<evidence type="ECO:0000313" key="10">
    <source>
        <dbReference type="EMBL" id="AWL08993.1"/>
    </source>
</evidence>
<dbReference type="InterPro" id="IPR022653">
    <property type="entry name" value="De-COase2_pyr-phos_BS"/>
</dbReference>
<dbReference type="FunFam" id="3.20.20.10:FF:000003">
    <property type="entry name" value="Diaminopimelate decarboxylase"/>
    <property type="match status" value="1"/>
</dbReference>
<dbReference type="PANTHER" id="PTHR43727:SF2">
    <property type="entry name" value="GROUP IV DECARBOXYLASE"/>
    <property type="match status" value="1"/>
</dbReference>
<keyword evidence="5" id="KW-0028">Amino-acid biosynthesis</keyword>
<dbReference type="SUPFAM" id="SSF51419">
    <property type="entry name" value="PLP-binding barrel"/>
    <property type="match status" value="1"/>
</dbReference>
<feature type="binding site" evidence="5">
    <location>
        <position position="307"/>
    </location>
    <ligand>
        <name>substrate</name>
    </ligand>
</feature>
<dbReference type="SUPFAM" id="SSF50621">
    <property type="entry name" value="Alanine racemase C-terminal domain-like"/>
    <property type="match status" value="1"/>
</dbReference>
<evidence type="ECO:0000256" key="8">
    <source>
        <dbReference type="RuleBase" id="RU003738"/>
    </source>
</evidence>
<dbReference type="HAMAP" id="MF_02120">
    <property type="entry name" value="LysA"/>
    <property type="match status" value="1"/>
</dbReference>
<dbReference type="Proteomes" id="UP000245468">
    <property type="component" value="Chromosome"/>
</dbReference>
<proteinExistence type="inferred from homology"/>
<comment type="subunit">
    <text evidence="5">Homodimer.</text>
</comment>
<dbReference type="Pfam" id="PF02784">
    <property type="entry name" value="Orn_Arg_deC_N"/>
    <property type="match status" value="1"/>
</dbReference>
<keyword evidence="11" id="KW-1185">Reference proteome</keyword>
<gene>
    <name evidence="5 10" type="primary">lysA</name>
    <name evidence="10" type="ORF">HME7025_01130</name>
</gene>
<keyword evidence="3 5" id="KW-0663">Pyridoxal phosphate</keyword>
<feature type="domain" description="Orn/DAP/Arg decarboxylase 2 N-terminal" evidence="9">
    <location>
        <begin position="28"/>
        <end position="271"/>
    </location>
</feature>
<feature type="active site" description="Proton donor" evidence="7">
    <location>
        <position position="334"/>
    </location>
</feature>
<feature type="binding site" evidence="5">
    <location>
        <position position="303"/>
    </location>
    <ligand>
        <name>substrate</name>
    </ligand>
</feature>
<feature type="modified residue" description="N6-(pyridoxal phosphate)lysine" evidence="5 7">
    <location>
        <position position="53"/>
    </location>
</feature>
<evidence type="ECO:0000313" key="11">
    <source>
        <dbReference type="Proteomes" id="UP000245468"/>
    </source>
</evidence>
<keyword evidence="5 8" id="KW-0457">Lysine biosynthesis</keyword>
<protein>
    <recommendedName>
        <fullName evidence="5 6">Diaminopimelate decarboxylase</fullName>
        <shortName evidence="5">DAP decarboxylase</shortName>
        <shortName evidence="5">DAPDC</shortName>
        <ecNumber evidence="5 6">4.1.1.20</ecNumber>
    </recommendedName>
</protein>
<feature type="binding site" evidence="5">
    <location>
        <position position="335"/>
    </location>
    <ligand>
        <name>substrate</name>
    </ligand>
</feature>
<evidence type="ECO:0000256" key="1">
    <source>
        <dbReference type="ARBA" id="ARBA00001933"/>
    </source>
</evidence>
<dbReference type="NCBIfam" id="TIGR01048">
    <property type="entry name" value="lysA"/>
    <property type="match status" value="1"/>
</dbReference>
<reference evidence="11" key="1">
    <citation type="submission" date="2018-05" db="EMBL/GenBank/DDBJ databases">
        <title>Pseudarcicella sp. HME7025 Genome sequencing and assembly.</title>
        <authorList>
            <person name="Kim H."/>
            <person name="Kang H."/>
            <person name="Joh K."/>
        </authorList>
    </citation>
    <scope>NUCLEOTIDE SEQUENCE [LARGE SCALE GENOMIC DNA]</scope>
    <source>
        <strain evidence="11">HME7025</strain>
    </source>
</reference>
<dbReference type="GO" id="GO:0030170">
    <property type="term" value="F:pyridoxal phosphate binding"/>
    <property type="evidence" value="ECO:0007669"/>
    <property type="project" value="UniProtKB-UniRule"/>
</dbReference>
<dbReference type="EC" id="4.1.1.20" evidence="5 6"/>
<feature type="binding site" evidence="5">
    <location>
        <position position="369"/>
    </location>
    <ligand>
        <name>pyridoxal 5'-phosphate</name>
        <dbReference type="ChEBI" id="CHEBI:597326"/>
    </ligand>
</feature>
<dbReference type="PROSITE" id="PS00878">
    <property type="entry name" value="ODR_DC_2_1"/>
    <property type="match status" value="1"/>
</dbReference>
<keyword evidence="2 5" id="KW-0210">Decarboxylase</keyword>
<comment type="catalytic activity">
    <reaction evidence="5 8">
        <text>meso-2,6-diaminopimelate + H(+) = L-lysine + CO2</text>
        <dbReference type="Rhea" id="RHEA:15101"/>
        <dbReference type="ChEBI" id="CHEBI:15378"/>
        <dbReference type="ChEBI" id="CHEBI:16526"/>
        <dbReference type="ChEBI" id="CHEBI:32551"/>
        <dbReference type="ChEBI" id="CHEBI:57791"/>
        <dbReference type="EC" id="4.1.1.20"/>
    </reaction>
</comment>
<dbReference type="GO" id="GO:0008836">
    <property type="term" value="F:diaminopimelate decarboxylase activity"/>
    <property type="evidence" value="ECO:0007669"/>
    <property type="project" value="UniProtKB-UniRule"/>
</dbReference>
<dbReference type="UniPathway" id="UPA00034">
    <property type="reaction ID" value="UER00027"/>
</dbReference>
<dbReference type="InterPro" id="IPR000183">
    <property type="entry name" value="Orn/DAP/Arg_de-COase"/>
</dbReference>
<comment type="cofactor">
    <cofactor evidence="1 5 7 8">
        <name>pyridoxal 5'-phosphate</name>
        <dbReference type="ChEBI" id="CHEBI:597326"/>
    </cofactor>
</comment>